<reference evidence="2 3" key="1">
    <citation type="submission" date="2017-12" db="EMBL/GenBank/DDBJ databases">
        <title>Integrating genomic resources of turbot (Scophthalmus maximus) in depth evaluation of genetic and physical mapping variation across individuals.</title>
        <authorList>
            <person name="Martinez P."/>
        </authorList>
    </citation>
    <scope>NUCLEOTIDE SEQUENCE [LARGE SCALE GENOMIC DNA]</scope>
</reference>
<evidence type="ECO:0000313" key="3">
    <source>
        <dbReference type="Proteomes" id="UP000246464"/>
    </source>
</evidence>
<protein>
    <submittedName>
        <fullName evidence="2">Uncharacterized protein</fullName>
    </submittedName>
</protein>
<sequence>MLGSVPDLDQGTTPHVKSGLILGFVILEELDDTYHLTGLQVPPHVTSSDEDTYRTEPLSVDPT</sequence>
<gene>
    <name evidence="2" type="ORF">SMAX5B_000884</name>
</gene>
<evidence type="ECO:0000256" key="1">
    <source>
        <dbReference type="SAM" id="MobiDB-lite"/>
    </source>
</evidence>
<dbReference type="Proteomes" id="UP000246464">
    <property type="component" value="Chromosome 13"/>
</dbReference>
<accession>A0A2U9C6Q2</accession>
<dbReference type="EMBL" id="CP026255">
    <property type="protein sequence ID" value="AWP12247.1"/>
    <property type="molecule type" value="Genomic_DNA"/>
</dbReference>
<evidence type="ECO:0000313" key="2">
    <source>
        <dbReference type="EMBL" id="AWP12247.1"/>
    </source>
</evidence>
<organism evidence="2 3">
    <name type="scientific">Scophthalmus maximus</name>
    <name type="common">Turbot</name>
    <name type="synonym">Psetta maxima</name>
    <dbReference type="NCBI Taxonomy" id="52904"/>
    <lineage>
        <taxon>Eukaryota</taxon>
        <taxon>Metazoa</taxon>
        <taxon>Chordata</taxon>
        <taxon>Craniata</taxon>
        <taxon>Vertebrata</taxon>
        <taxon>Euteleostomi</taxon>
        <taxon>Actinopterygii</taxon>
        <taxon>Neopterygii</taxon>
        <taxon>Teleostei</taxon>
        <taxon>Neoteleostei</taxon>
        <taxon>Acanthomorphata</taxon>
        <taxon>Carangaria</taxon>
        <taxon>Pleuronectiformes</taxon>
        <taxon>Pleuronectoidei</taxon>
        <taxon>Scophthalmidae</taxon>
        <taxon>Scophthalmus</taxon>
    </lineage>
</organism>
<name>A0A2U9C6Q2_SCOMX</name>
<feature type="region of interest" description="Disordered" evidence="1">
    <location>
        <begin position="40"/>
        <end position="63"/>
    </location>
</feature>
<proteinExistence type="predicted"/>
<dbReference type="AlphaFoldDB" id="A0A2U9C6Q2"/>
<keyword evidence="3" id="KW-1185">Reference proteome</keyword>